<name>A0ABP5F467_9ACTN</name>
<dbReference type="PANTHER" id="PTHR43272">
    <property type="entry name" value="LONG-CHAIN-FATTY-ACID--COA LIGASE"/>
    <property type="match status" value="1"/>
</dbReference>
<proteinExistence type="predicted"/>
<reference evidence="6" key="1">
    <citation type="journal article" date="2019" name="Int. J. Syst. Evol. Microbiol.">
        <title>The Global Catalogue of Microorganisms (GCM) 10K type strain sequencing project: providing services to taxonomists for standard genome sequencing and annotation.</title>
        <authorList>
            <consortium name="The Broad Institute Genomics Platform"/>
            <consortium name="The Broad Institute Genome Sequencing Center for Infectious Disease"/>
            <person name="Wu L."/>
            <person name="Ma J."/>
        </authorList>
    </citation>
    <scope>NUCLEOTIDE SEQUENCE [LARGE SCALE GENOMIC DNA]</scope>
    <source>
        <strain evidence="6">JCM 15313</strain>
    </source>
</reference>
<keyword evidence="2" id="KW-0067">ATP-binding</keyword>
<keyword evidence="1" id="KW-0547">Nucleotide-binding</keyword>
<feature type="domain" description="AMP-dependent synthetase/ligase" evidence="4">
    <location>
        <begin position="37"/>
        <end position="426"/>
    </location>
</feature>
<organism evidence="5 6">
    <name type="scientific">Nocardiopsis rhodophaea</name>
    <dbReference type="NCBI Taxonomy" id="280238"/>
    <lineage>
        <taxon>Bacteria</taxon>
        <taxon>Bacillati</taxon>
        <taxon>Actinomycetota</taxon>
        <taxon>Actinomycetes</taxon>
        <taxon>Streptosporangiales</taxon>
        <taxon>Nocardiopsidaceae</taxon>
        <taxon>Nocardiopsis</taxon>
    </lineage>
</organism>
<keyword evidence="6" id="KW-1185">Reference proteome</keyword>
<accession>A0ABP5F467</accession>
<evidence type="ECO:0000256" key="2">
    <source>
        <dbReference type="ARBA" id="ARBA00022840"/>
    </source>
</evidence>
<feature type="region of interest" description="Disordered" evidence="3">
    <location>
        <begin position="468"/>
        <end position="500"/>
    </location>
</feature>
<evidence type="ECO:0000313" key="5">
    <source>
        <dbReference type="EMBL" id="GAA2012327.1"/>
    </source>
</evidence>
<dbReference type="Pfam" id="PF00501">
    <property type="entry name" value="AMP-binding"/>
    <property type="match status" value="1"/>
</dbReference>
<gene>
    <name evidence="5" type="ORF">GCM10009799_45860</name>
</gene>
<dbReference type="RefSeq" id="WP_344165208.1">
    <property type="nucleotide sequence ID" value="NZ_BAAAPC010000024.1"/>
</dbReference>
<evidence type="ECO:0000256" key="1">
    <source>
        <dbReference type="ARBA" id="ARBA00022741"/>
    </source>
</evidence>
<dbReference type="InterPro" id="IPR000873">
    <property type="entry name" value="AMP-dep_synth/lig_dom"/>
</dbReference>
<evidence type="ECO:0000259" key="4">
    <source>
        <dbReference type="Pfam" id="PF00501"/>
    </source>
</evidence>
<dbReference type="SUPFAM" id="SSF56801">
    <property type="entry name" value="Acetyl-CoA synthetase-like"/>
    <property type="match status" value="2"/>
</dbReference>
<evidence type="ECO:0000256" key="3">
    <source>
        <dbReference type="SAM" id="MobiDB-lite"/>
    </source>
</evidence>
<dbReference type="Gene3D" id="3.40.50.12780">
    <property type="entry name" value="N-terminal domain of ligase-like"/>
    <property type="match status" value="1"/>
</dbReference>
<dbReference type="InterPro" id="IPR042099">
    <property type="entry name" value="ANL_N_sf"/>
</dbReference>
<dbReference type="Pfam" id="PF23562">
    <property type="entry name" value="AMP-binding_C_3"/>
    <property type="match status" value="1"/>
</dbReference>
<sequence length="677" mass="71693">MRQSRADGVAQAPRFDVLGDIAYHRANTAARSRVFARRGAEGGWGHVTAGEFLSEVTSLAKGLIAAGVGAGDRIVVVCGARYEWALVAFAAWVVRAVVVPVPSSASAERVRHVLRDCGPAAVVVEDGRHAGTVAGISAELTELARTWRLDEGGLEAIARPGAYMDPTAVRFRREEARREDPAVIAYPVGRVVRARGVVLTHGNVLAAADGVVRRLGAALGGVEEGRAAALLQLPPSDVHGLAALVACLVGQVRVGLLPLGAGWLRAVREFRPTVVVATPRLLEEVHAVERSRARETSWDSLNAYNAATDLAVDFDRAERKGAWKRVSMAMYDWMYARIREALGGRAQFVVCAGWPLSEKMDRFYSGAGIPVYQAFGVPETGGAFVVNAPGERRAGAQGRPLPGVEVRLSREGELHVRGEGVFGGYWRDEAASRGAFRDGWLATGFVGEMDAEGYVSVVQRMRPQATLEAPLAPARPRPRAPRGGGAVAESAPGVAAESGPMPAVVPEAAAPVASEVPSAGSGSAPERAASAAPSASAAVGAAVDQVAALEQRLQAHPLVSQVMLIGQGRPYVSALITLVRDQLEYWRLVNSRPLSMAPEEIASDPELLKEIQAIVHEANGTVPPGLAVRAFHVLAEEFTPQSGLVLPSGELRRDAVLRAFAEEIDGLYRTPEGGPRE</sequence>
<comment type="caution">
    <text evidence="5">The sequence shown here is derived from an EMBL/GenBank/DDBJ whole genome shotgun (WGS) entry which is preliminary data.</text>
</comment>
<dbReference type="EMBL" id="BAAAPC010000024">
    <property type="protein sequence ID" value="GAA2012327.1"/>
    <property type="molecule type" value="Genomic_DNA"/>
</dbReference>
<dbReference type="PANTHER" id="PTHR43272:SF33">
    <property type="entry name" value="AMP-BINDING DOMAIN-CONTAINING PROTEIN-RELATED"/>
    <property type="match status" value="1"/>
</dbReference>
<evidence type="ECO:0000313" key="6">
    <source>
        <dbReference type="Proteomes" id="UP001501585"/>
    </source>
</evidence>
<dbReference type="Proteomes" id="UP001501585">
    <property type="component" value="Unassembled WGS sequence"/>
</dbReference>
<protein>
    <recommendedName>
        <fullName evidence="4">AMP-dependent synthetase/ligase domain-containing protein</fullName>
    </recommendedName>
</protein>